<dbReference type="EMBL" id="LSRX01000656">
    <property type="protein sequence ID" value="OLP91638.1"/>
    <property type="molecule type" value="Genomic_DNA"/>
</dbReference>
<name>A0A1Q9D918_SYMMI</name>
<proteinExistence type="predicted"/>
<comment type="caution">
    <text evidence="1">The sequence shown here is derived from an EMBL/GenBank/DDBJ whole genome shotgun (WGS) entry which is preliminary data.</text>
</comment>
<protein>
    <submittedName>
        <fullName evidence="1">Uncharacterized protein</fullName>
    </submittedName>
</protein>
<gene>
    <name evidence="1" type="ORF">AK812_SmicGene26636</name>
</gene>
<dbReference type="Proteomes" id="UP000186817">
    <property type="component" value="Unassembled WGS sequence"/>
</dbReference>
<evidence type="ECO:0000313" key="1">
    <source>
        <dbReference type="EMBL" id="OLP91638.1"/>
    </source>
</evidence>
<sequence length="374" mass="41326">MALRMQSAEDTAVRWRVTSSIALVILLRLAGCEPLHGLKSWFCMDLQALDQMQFVFALPSEDVAAQATRAVFLARGLLVLDIFASSLANSLREVAGASAPRISELAGSWRRTFTRRALAGFRCSSPESFWEGFTASAKDWRRMQQTATDAVDLFTAPLSWDALATDEDKQSTEELFAEDGVFGIGLQDAVLKLQDAGYLHSLPKMLGRSFRADQLYGALRMYTETDAGKDLSRKLRLEKQAPSLWISHRSHSGELRIRDRENHSILHVRVLGAVQRGSNRLVLRLLPPKLAKPPVESTDEVLQSGLFSRLKAGSTVYSDGATAYPAAVKRMPRKKFRTRHVAHVRSESTKKVLAGRALAGLDAGQASGLQVIFM</sequence>
<dbReference type="OrthoDB" id="420978at2759"/>
<dbReference type="AlphaFoldDB" id="A0A1Q9D918"/>
<accession>A0A1Q9D918</accession>
<keyword evidence="2" id="KW-1185">Reference proteome</keyword>
<organism evidence="1 2">
    <name type="scientific">Symbiodinium microadriaticum</name>
    <name type="common">Dinoflagellate</name>
    <name type="synonym">Zooxanthella microadriatica</name>
    <dbReference type="NCBI Taxonomy" id="2951"/>
    <lineage>
        <taxon>Eukaryota</taxon>
        <taxon>Sar</taxon>
        <taxon>Alveolata</taxon>
        <taxon>Dinophyceae</taxon>
        <taxon>Suessiales</taxon>
        <taxon>Symbiodiniaceae</taxon>
        <taxon>Symbiodinium</taxon>
    </lineage>
</organism>
<evidence type="ECO:0000313" key="2">
    <source>
        <dbReference type="Proteomes" id="UP000186817"/>
    </source>
</evidence>
<reference evidence="1 2" key="1">
    <citation type="submission" date="2016-02" db="EMBL/GenBank/DDBJ databases">
        <title>Genome analysis of coral dinoflagellate symbionts highlights evolutionary adaptations to a symbiotic lifestyle.</title>
        <authorList>
            <person name="Aranda M."/>
            <person name="Li Y."/>
            <person name="Liew Y.J."/>
            <person name="Baumgarten S."/>
            <person name="Simakov O."/>
            <person name="Wilson M."/>
            <person name="Piel J."/>
            <person name="Ashoor H."/>
            <person name="Bougouffa S."/>
            <person name="Bajic V.B."/>
            <person name="Ryu T."/>
            <person name="Ravasi T."/>
            <person name="Bayer T."/>
            <person name="Micklem G."/>
            <person name="Kim H."/>
            <person name="Bhak J."/>
            <person name="Lajeunesse T.C."/>
            <person name="Voolstra C.R."/>
        </authorList>
    </citation>
    <scope>NUCLEOTIDE SEQUENCE [LARGE SCALE GENOMIC DNA]</scope>
    <source>
        <strain evidence="1 2">CCMP2467</strain>
    </source>
</reference>